<evidence type="ECO:0000313" key="2">
    <source>
        <dbReference type="Proteomes" id="UP000606653"/>
    </source>
</evidence>
<dbReference type="Proteomes" id="UP000606653">
    <property type="component" value="Unassembled WGS sequence"/>
</dbReference>
<sequence>MTKTTEDFCVQRVIGSSVVMAQGEQSSEEFIVISKRIGFLAIICID</sequence>
<keyword evidence="2" id="KW-1185">Reference proteome</keyword>
<dbReference type="RefSeq" id="WP_018975195.1">
    <property type="nucleotide sequence ID" value="NZ_BMLN01000001.1"/>
</dbReference>
<gene>
    <name evidence="1" type="ORF">GCM10010969_02580</name>
</gene>
<protein>
    <submittedName>
        <fullName evidence="1">Uncharacterized protein</fullName>
    </submittedName>
</protein>
<comment type="caution">
    <text evidence="1">The sequence shown here is derived from an EMBL/GenBank/DDBJ whole genome shotgun (WGS) entry which is preliminary data.</text>
</comment>
<proteinExistence type="predicted"/>
<dbReference type="EMBL" id="BMLN01000001">
    <property type="protein sequence ID" value="GGN91202.1"/>
    <property type="molecule type" value="Genomic_DNA"/>
</dbReference>
<evidence type="ECO:0000313" key="1">
    <source>
        <dbReference type="EMBL" id="GGN91202.1"/>
    </source>
</evidence>
<reference evidence="2" key="1">
    <citation type="journal article" date="2019" name="Int. J. Syst. Evol. Microbiol.">
        <title>The Global Catalogue of Microorganisms (GCM) 10K type strain sequencing project: providing services to taxonomists for standard genome sequencing and annotation.</title>
        <authorList>
            <consortium name="The Broad Institute Genomics Platform"/>
            <consortium name="The Broad Institute Genome Sequencing Center for Infectious Disease"/>
            <person name="Wu L."/>
            <person name="Ma J."/>
        </authorList>
    </citation>
    <scope>NUCLEOTIDE SEQUENCE [LARGE SCALE GENOMIC DNA]</scope>
    <source>
        <strain evidence="2">CGMCC 1.6964</strain>
    </source>
</reference>
<accession>A0ABQ2KSN0</accession>
<organism evidence="1 2">
    <name type="scientific">Saccharibacillus kuerlensis</name>
    <dbReference type="NCBI Taxonomy" id="459527"/>
    <lineage>
        <taxon>Bacteria</taxon>
        <taxon>Bacillati</taxon>
        <taxon>Bacillota</taxon>
        <taxon>Bacilli</taxon>
        <taxon>Bacillales</taxon>
        <taxon>Paenibacillaceae</taxon>
        <taxon>Saccharibacillus</taxon>
    </lineage>
</organism>
<name>A0ABQ2KSN0_9BACL</name>